<keyword evidence="6 10" id="KW-0333">Golgi apparatus</keyword>
<dbReference type="AlphaFoldDB" id="A0A8H7S445"/>
<sequence>MTELEPSANGGLPEPPATAQLTISNKPNKLLATKLNKVLGSSVSDDARIKAALTALSNIPGLDETDLRRNLRGTIEKKEIEANKKFLEGFSRVFEQLETLESQVEGMSISCQEMKGKLDKACEQTAEMIEQAHNLQDRSSACDTRLTIVDKFLEKFTLSEQEISTLCSSAVPIDDEFFIALDHLKQIHSDCRVLLMTQNQQAGLQIMESMALHQETAYEKLYRWTQYESRASFGRDSIDVSTLMTKALHALRHRPVLFQTILDDLAVARREAVGRAFMNALTRGGPGGTPRPIELQAHDSLRYIGDMLAWIHQACASEKEMLESLFQSASNGRKRENSGDSSDNSKSGSDKEVEGNESHHSIIHINDAIDELLDYAMEGTCRPLKSRMEQVLVLQPGAITSYRVANLIQFYSVTVGKLLRKNAGLAKVLHDITDMAYKYFFKTLNAQADRLLQSADPPTRELTISPVVREMTLQLKEIASSYDSSYLIVSGESEGLPTFNFGETLDAIVDPLVQMCELSVQKFPIVERDVYVVNCIQHIEAALSSYTFTDKKRENLSERTNLLLQELATEQYRDLLNQSGLSEIENAVSNNEPNTPLSKVPNMDTQSLTTTLANLDSFLITISAGASPELRKLTNSEHYHQVQDNAIRMLLDAYRRIHVAVEDPKNEYDNPDRILPRTIEEMEAIFSFAL</sequence>
<organism evidence="14 15">
    <name type="scientific">Circinella minor</name>
    <dbReference type="NCBI Taxonomy" id="1195481"/>
    <lineage>
        <taxon>Eukaryota</taxon>
        <taxon>Fungi</taxon>
        <taxon>Fungi incertae sedis</taxon>
        <taxon>Mucoromycota</taxon>
        <taxon>Mucoromycotina</taxon>
        <taxon>Mucoromycetes</taxon>
        <taxon>Mucorales</taxon>
        <taxon>Lichtheimiaceae</taxon>
        <taxon>Circinella</taxon>
    </lineage>
</organism>
<evidence type="ECO:0000256" key="10">
    <source>
        <dbReference type="RuleBase" id="RU365075"/>
    </source>
</evidence>
<evidence type="ECO:0000313" key="15">
    <source>
        <dbReference type="Proteomes" id="UP000646827"/>
    </source>
</evidence>
<dbReference type="Proteomes" id="UP000646827">
    <property type="component" value="Unassembled WGS sequence"/>
</dbReference>
<evidence type="ECO:0000256" key="7">
    <source>
        <dbReference type="ARBA" id="ARBA00023136"/>
    </source>
</evidence>
<keyword evidence="15" id="KW-1185">Reference proteome</keyword>
<evidence type="ECO:0000256" key="11">
    <source>
        <dbReference type="SAM" id="MobiDB-lite"/>
    </source>
</evidence>
<evidence type="ECO:0000259" key="12">
    <source>
        <dbReference type="Pfam" id="PF06419"/>
    </source>
</evidence>
<dbReference type="InterPro" id="IPR048369">
    <property type="entry name" value="COG6_C"/>
</dbReference>
<comment type="subcellular location">
    <subcellularLocation>
        <location evidence="1 10">Golgi apparatus membrane</location>
        <topology evidence="1 10">Peripheral membrane protein</topology>
    </subcellularLocation>
</comment>
<evidence type="ECO:0000256" key="6">
    <source>
        <dbReference type="ARBA" id="ARBA00023034"/>
    </source>
</evidence>
<keyword evidence="4 10" id="KW-0813">Transport</keyword>
<evidence type="ECO:0000256" key="4">
    <source>
        <dbReference type="ARBA" id="ARBA00022448"/>
    </source>
</evidence>
<accession>A0A8H7S445</accession>
<evidence type="ECO:0000256" key="3">
    <source>
        <dbReference type="ARBA" id="ARBA00020973"/>
    </source>
</evidence>
<comment type="function">
    <text evidence="10">Acts as component of the peripheral membrane COG complex that is involved in intra-Golgi protein trafficking. COG is located at the cis-Golgi, and regulates tethering of retrograde intra-Golgi vesicles and possibly a number of other membrane trafficking events.</text>
</comment>
<feature type="domain" description="Conserved Oligomeric Golgi complex subunit 6 C-terminal" evidence="13">
    <location>
        <begin position="200"/>
        <end position="684"/>
    </location>
</feature>
<gene>
    <name evidence="14" type="ORF">INT45_011530</name>
</gene>
<dbReference type="PANTHER" id="PTHR21506:SF0">
    <property type="entry name" value="CONSERVED OLIGOMERIC GOLGI COMPLEX SUBUNIT 6"/>
    <property type="match status" value="1"/>
</dbReference>
<reference evidence="14 15" key="1">
    <citation type="submission" date="2020-12" db="EMBL/GenBank/DDBJ databases">
        <title>Metabolic potential, ecology and presence of endohyphal bacteria is reflected in genomic diversity of Mucoromycotina.</title>
        <authorList>
            <person name="Muszewska A."/>
            <person name="Okrasinska A."/>
            <person name="Steczkiewicz K."/>
            <person name="Drgas O."/>
            <person name="Orlowska M."/>
            <person name="Perlinska-Lenart U."/>
            <person name="Aleksandrzak-Piekarczyk T."/>
            <person name="Szatraj K."/>
            <person name="Zielenkiewicz U."/>
            <person name="Pilsyk S."/>
            <person name="Malc E."/>
            <person name="Mieczkowski P."/>
            <person name="Kruszewska J.S."/>
            <person name="Biernat P."/>
            <person name="Pawlowska J."/>
        </authorList>
    </citation>
    <scope>NUCLEOTIDE SEQUENCE [LARGE SCALE GENOMIC DNA]</scope>
    <source>
        <strain evidence="14 15">CBS 142.35</strain>
    </source>
</reference>
<evidence type="ECO:0000313" key="14">
    <source>
        <dbReference type="EMBL" id="KAG2223184.1"/>
    </source>
</evidence>
<dbReference type="GO" id="GO:0017119">
    <property type="term" value="C:Golgi transport complex"/>
    <property type="evidence" value="ECO:0007669"/>
    <property type="project" value="UniProtKB-UniRule"/>
</dbReference>
<feature type="domain" description="Conserved oligomeric complex COG6 N-terminal" evidence="12">
    <location>
        <begin position="63"/>
        <end position="168"/>
    </location>
</feature>
<keyword evidence="7 10" id="KW-0472">Membrane</keyword>
<evidence type="ECO:0000256" key="8">
    <source>
        <dbReference type="ARBA" id="ARBA00031348"/>
    </source>
</evidence>
<proteinExistence type="inferred from homology"/>
<dbReference type="EMBL" id="JAEPRB010000066">
    <property type="protein sequence ID" value="KAG2223184.1"/>
    <property type="molecule type" value="Genomic_DNA"/>
</dbReference>
<dbReference type="Pfam" id="PF20653">
    <property type="entry name" value="COG6_C"/>
    <property type="match status" value="1"/>
</dbReference>
<keyword evidence="5 10" id="KW-0653">Protein transport</keyword>
<dbReference type="OrthoDB" id="272987at2759"/>
<evidence type="ECO:0000259" key="13">
    <source>
        <dbReference type="Pfam" id="PF20653"/>
    </source>
</evidence>
<dbReference type="PANTHER" id="PTHR21506">
    <property type="entry name" value="COMPONENT OF OLIGOMERIC GOLGI COMPLEX 6"/>
    <property type="match status" value="1"/>
</dbReference>
<comment type="caution">
    <text evidence="14">The sequence shown here is derived from an EMBL/GenBank/DDBJ whole genome shotgun (WGS) entry which is preliminary data.</text>
</comment>
<evidence type="ECO:0000256" key="1">
    <source>
        <dbReference type="ARBA" id="ARBA00004395"/>
    </source>
</evidence>
<protein>
    <recommendedName>
        <fullName evidence="3 10">Conserved oligomeric Golgi complex subunit 6</fullName>
        <shortName evidence="10">COG complex subunit 6</shortName>
    </recommendedName>
    <alternativeName>
        <fullName evidence="8 10">Component of oligomeric Golgi complex 6</fullName>
    </alternativeName>
</protein>
<dbReference type="GO" id="GO:0000139">
    <property type="term" value="C:Golgi membrane"/>
    <property type="evidence" value="ECO:0007669"/>
    <property type="project" value="UniProtKB-SubCell"/>
</dbReference>
<evidence type="ECO:0000256" key="2">
    <source>
        <dbReference type="ARBA" id="ARBA00011023"/>
    </source>
</evidence>
<comment type="function">
    <text evidence="9">Acts as a component of the peripheral membrane COG complex that is involved in intra-Golgi protein trafficking. COG is located at the cis-Golgi, and regulates tethering of retrograde intra-Golgi vesicles and possibly a number of other membrane trafficking events.</text>
</comment>
<feature type="compositionally biased region" description="Basic and acidic residues" evidence="11">
    <location>
        <begin position="348"/>
        <end position="357"/>
    </location>
</feature>
<dbReference type="GO" id="GO:0006891">
    <property type="term" value="P:intra-Golgi vesicle-mediated transport"/>
    <property type="evidence" value="ECO:0007669"/>
    <property type="project" value="UniProtKB-UniRule"/>
</dbReference>
<dbReference type="Pfam" id="PF06419">
    <property type="entry name" value="COG6_N"/>
    <property type="match status" value="1"/>
</dbReference>
<comment type="subunit">
    <text evidence="10">Component of the conserved oligomeric Golgi complex.</text>
</comment>
<name>A0A8H7S445_9FUNG</name>
<dbReference type="SMART" id="SM01087">
    <property type="entry name" value="COG6"/>
    <property type="match status" value="1"/>
</dbReference>
<dbReference type="InterPro" id="IPR048368">
    <property type="entry name" value="COG6_N"/>
</dbReference>
<feature type="region of interest" description="Disordered" evidence="11">
    <location>
        <begin position="328"/>
        <end position="357"/>
    </location>
</feature>
<dbReference type="GO" id="GO:0015031">
    <property type="term" value="P:protein transport"/>
    <property type="evidence" value="ECO:0007669"/>
    <property type="project" value="UniProtKB-KW"/>
</dbReference>
<evidence type="ECO:0000256" key="5">
    <source>
        <dbReference type="ARBA" id="ARBA00022927"/>
    </source>
</evidence>
<dbReference type="InterPro" id="IPR010490">
    <property type="entry name" value="COG6"/>
</dbReference>
<evidence type="ECO:0000256" key="9">
    <source>
        <dbReference type="ARBA" id="ARBA00043873"/>
    </source>
</evidence>
<comment type="similarity">
    <text evidence="2 10">Belongs to the COG6 family.</text>
</comment>